<protein>
    <submittedName>
        <fullName evidence="1">Uncharacterized protein</fullName>
    </submittedName>
</protein>
<keyword evidence="2" id="KW-1185">Reference proteome</keyword>
<accession>A0A922HK31</accession>
<evidence type="ECO:0000313" key="1">
    <source>
        <dbReference type="EMBL" id="KAH9494049.1"/>
    </source>
</evidence>
<dbReference type="AlphaFoldDB" id="A0A922HK31"/>
<gene>
    <name evidence="1" type="ORF">DERF_014766</name>
</gene>
<name>A0A922HK31_DERFA</name>
<reference evidence="1" key="1">
    <citation type="submission" date="2013-05" db="EMBL/GenBank/DDBJ databases">
        <authorList>
            <person name="Yim A.K.Y."/>
            <person name="Chan T.F."/>
            <person name="Ji K.M."/>
            <person name="Liu X.Y."/>
            <person name="Zhou J.W."/>
            <person name="Li R.Q."/>
            <person name="Yang K.Y."/>
            <person name="Li J."/>
            <person name="Li M."/>
            <person name="Law P.T.W."/>
            <person name="Wu Y.L."/>
            <person name="Cai Z.L."/>
            <person name="Qin H."/>
            <person name="Bao Y."/>
            <person name="Leung R.K.K."/>
            <person name="Ng P.K.S."/>
            <person name="Zou J."/>
            <person name="Zhong X.J."/>
            <person name="Ran P.X."/>
            <person name="Zhong N.S."/>
            <person name="Liu Z.G."/>
            <person name="Tsui S.K.W."/>
        </authorList>
    </citation>
    <scope>NUCLEOTIDE SEQUENCE</scope>
    <source>
        <strain evidence="1">Derf</strain>
        <tissue evidence="1">Whole organism</tissue>
    </source>
</reference>
<comment type="caution">
    <text evidence="1">The sequence shown here is derived from an EMBL/GenBank/DDBJ whole genome shotgun (WGS) entry which is preliminary data.</text>
</comment>
<reference evidence="1" key="2">
    <citation type="journal article" date="2022" name="Res Sq">
        <title>Comparative Genomics Reveals Insights into the Divergent Evolution of Astigmatic Mites and Household Pest Adaptations.</title>
        <authorList>
            <person name="Xiong Q."/>
            <person name="Wan A.T.-Y."/>
            <person name="Liu X.-Y."/>
            <person name="Fung C.S.-H."/>
            <person name="Xiao X."/>
            <person name="Malainual N."/>
            <person name="Hou J."/>
            <person name="Wang L."/>
            <person name="Wang M."/>
            <person name="Yang K."/>
            <person name="Cui Y."/>
            <person name="Leung E."/>
            <person name="Nong W."/>
            <person name="Shin S.-K."/>
            <person name="Au S."/>
            <person name="Jeong K.Y."/>
            <person name="Chew F.T."/>
            <person name="Hui J."/>
            <person name="Leung T.F."/>
            <person name="Tungtrongchitr A."/>
            <person name="Zhong N."/>
            <person name="Liu Z."/>
            <person name="Tsui S."/>
        </authorList>
    </citation>
    <scope>NUCLEOTIDE SEQUENCE</scope>
    <source>
        <strain evidence="1">Derf</strain>
        <tissue evidence="1">Whole organism</tissue>
    </source>
</reference>
<dbReference type="Proteomes" id="UP000790347">
    <property type="component" value="Unassembled WGS sequence"/>
</dbReference>
<evidence type="ECO:0000313" key="2">
    <source>
        <dbReference type="Proteomes" id="UP000790347"/>
    </source>
</evidence>
<dbReference type="EMBL" id="ASGP02000008">
    <property type="protein sequence ID" value="KAH9494049.1"/>
    <property type="molecule type" value="Genomic_DNA"/>
</dbReference>
<organism evidence="1 2">
    <name type="scientific">Dermatophagoides farinae</name>
    <name type="common">American house dust mite</name>
    <dbReference type="NCBI Taxonomy" id="6954"/>
    <lineage>
        <taxon>Eukaryota</taxon>
        <taxon>Metazoa</taxon>
        <taxon>Ecdysozoa</taxon>
        <taxon>Arthropoda</taxon>
        <taxon>Chelicerata</taxon>
        <taxon>Arachnida</taxon>
        <taxon>Acari</taxon>
        <taxon>Acariformes</taxon>
        <taxon>Sarcoptiformes</taxon>
        <taxon>Astigmata</taxon>
        <taxon>Psoroptidia</taxon>
        <taxon>Analgoidea</taxon>
        <taxon>Pyroglyphidae</taxon>
        <taxon>Dermatophagoidinae</taxon>
        <taxon>Dermatophagoides</taxon>
    </lineage>
</organism>
<proteinExistence type="predicted"/>
<sequence>MGTTGRFGGGGHGLTGPKHIWLNTFELYSTSLFIEKIVVVELIKFENYEW</sequence>